<dbReference type="PANTHER" id="PTHR31948">
    <property type="entry name" value="ZINC-FINGER HOMEODOMAIN PROTEIN 2"/>
    <property type="match status" value="1"/>
</dbReference>
<evidence type="ECO:0000259" key="13">
    <source>
        <dbReference type="PROSITE" id="PS51523"/>
    </source>
</evidence>
<dbReference type="InterPro" id="IPR006456">
    <property type="entry name" value="ZF_HD_homeobox_Cys/His_dimer"/>
</dbReference>
<keyword evidence="11" id="KW-0539">Nucleus</keyword>
<comment type="subunit">
    <text evidence="3">Homo- and heterodimer with other ZFHD proteins.</text>
</comment>
<keyword evidence="5" id="KW-0863">Zinc-finger</keyword>
<dbReference type="InterPro" id="IPR009057">
    <property type="entry name" value="Homeodomain-like_sf"/>
</dbReference>
<dbReference type="Gene3D" id="1.10.10.60">
    <property type="entry name" value="Homeodomain-like"/>
    <property type="match status" value="1"/>
</dbReference>
<name>A0A427B167_ENSVE</name>
<evidence type="ECO:0000313" key="14">
    <source>
        <dbReference type="EMBL" id="RRT82056.1"/>
    </source>
</evidence>
<dbReference type="PROSITE" id="PS51523">
    <property type="entry name" value="ZF_HD_DIMER"/>
    <property type="match status" value="1"/>
</dbReference>
<keyword evidence="9" id="KW-0371">Homeobox</keyword>
<keyword evidence="7" id="KW-0805">Transcription regulation</keyword>
<keyword evidence="8" id="KW-0238">DNA-binding</keyword>
<evidence type="ECO:0000256" key="5">
    <source>
        <dbReference type="ARBA" id="ARBA00022771"/>
    </source>
</evidence>
<evidence type="ECO:0000256" key="8">
    <source>
        <dbReference type="ARBA" id="ARBA00023125"/>
    </source>
</evidence>
<keyword evidence="10" id="KW-0804">Transcription</keyword>
<dbReference type="GO" id="GO:0005634">
    <property type="term" value="C:nucleus"/>
    <property type="evidence" value="ECO:0007669"/>
    <property type="project" value="UniProtKB-SubCell"/>
</dbReference>
<accession>A0A427B167</accession>
<evidence type="ECO:0000313" key="15">
    <source>
        <dbReference type="Proteomes" id="UP000287651"/>
    </source>
</evidence>
<evidence type="ECO:0000256" key="11">
    <source>
        <dbReference type="ARBA" id="ARBA00023242"/>
    </source>
</evidence>
<feature type="domain" description="ZF-HD dimerization-type" evidence="13">
    <location>
        <begin position="66"/>
        <end position="115"/>
    </location>
</feature>
<dbReference type="NCBIfam" id="TIGR01565">
    <property type="entry name" value="homeo_ZF_HD"/>
    <property type="match status" value="1"/>
</dbReference>
<dbReference type="FunFam" id="1.10.10.60:FF:000257">
    <property type="entry name" value="Zinc-finger homeodomain protein 2"/>
    <property type="match status" value="1"/>
</dbReference>
<evidence type="ECO:0000256" key="12">
    <source>
        <dbReference type="SAM" id="MobiDB-lite"/>
    </source>
</evidence>
<dbReference type="GO" id="GO:0050793">
    <property type="term" value="P:regulation of developmental process"/>
    <property type="evidence" value="ECO:0007669"/>
    <property type="project" value="TreeGrafter"/>
</dbReference>
<dbReference type="EMBL" id="AMZH03000769">
    <property type="protein sequence ID" value="RRT82056.1"/>
    <property type="molecule type" value="Genomic_DNA"/>
</dbReference>
<feature type="compositionally biased region" description="Polar residues" evidence="12">
    <location>
        <begin position="19"/>
        <end position="28"/>
    </location>
</feature>
<evidence type="ECO:0000256" key="1">
    <source>
        <dbReference type="ARBA" id="ARBA00004049"/>
    </source>
</evidence>
<evidence type="ECO:0000256" key="9">
    <source>
        <dbReference type="ARBA" id="ARBA00023155"/>
    </source>
</evidence>
<proteinExistence type="predicted"/>
<evidence type="ECO:0000256" key="2">
    <source>
        <dbReference type="ARBA" id="ARBA00004123"/>
    </source>
</evidence>
<comment type="caution">
    <text evidence="14">The sequence shown here is derived from an EMBL/GenBank/DDBJ whole genome shotgun (WGS) entry which is preliminary data.</text>
</comment>
<dbReference type="NCBIfam" id="TIGR01566">
    <property type="entry name" value="ZF_HD_prot_N"/>
    <property type="match status" value="1"/>
</dbReference>
<evidence type="ECO:0000256" key="10">
    <source>
        <dbReference type="ARBA" id="ARBA00023163"/>
    </source>
</evidence>
<organism evidence="14 15">
    <name type="scientific">Ensete ventricosum</name>
    <name type="common">Abyssinian banana</name>
    <name type="synonym">Musa ensete</name>
    <dbReference type="NCBI Taxonomy" id="4639"/>
    <lineage>
        <taxon>Eukaryota</taxon>
        <taxon>Viridiplantae</taxon>
        <taxon>Streptophyta</taxon>
        <taxon>Embryophyta</taxon>
        <taxon>Tracheophyta</taxon>
        <taxon>Spermatophyta</taxon>
        <taxon>Magnoliopsida</taxon>
        <taxon>Liliopsida</taxon>
        <taxon>Zingiberales</taxon>
        <taxon>Musaceae</taxon>
        <taxon>Ensete</taxon>
    </lineage>
</organism>
<dbReference type="GO" id="GO:0008270">
    <property type="term" value="F:zinc ion binding"/>
    <property type="evidence" value="ECO:0007669"/>
    <property type="project" value="UniProtKB-KW"/>
</dbReference>
<feature type="compositionally biased region" description="Gly residues" evidence="12">
    <location>
        <begin position="29"/>
        <end position="38"/>
    </location>
</feature>
<dbReference type="Proteomes" id="UP000287651">
    <property type="component" value="Unassembled WGS sequence"/>
</dbReference>
<dbReference type="AlphaFoldDB" id="A0A427B167"/>
<feature type="region of interest" description="Disordered" evidence="12">
    <location>
        <begin position="13"/>
        <end position="50"/>
    </location>
</feature>
<keyword evidence="6" id="KW-0862">Zinc</keyword>
<evidence type="ECO:0000256" key="7">
    <source>
        <dbReference type="ARBA" id="ARBA00023015"/>
    </source>
</evidence>
<keyword evidence="4" id="KW-0479">Metal-binding</keyword>
<dbReference type="PANTHER" id="PTHR31948:SF140">
    <property type="entry name" value="ZINC-FINGER HOMEODOMAIN PROTEIN 2"/>
    <property type="match status" value="1"/>
</dbReference>
<dbReference type="Pfam" id="PF04770">
    <property type="entry name" value="ZF-HD_dimer"/>
    <property type="match status" value="1"/>
</dbReference>
<gene>
    <name evidence="14" type="ORF">B296_00008946</name>
</gene>
<evidence type="ECO:0000256" key="6">
    <source>
        <dbReference type="ARBA" id="ARBA00022833"/>
    </source>
</evidence>
<dbReference type="InterPro" id="IPR006455">
    <property type="entry name" value="Homeodomain_ZF_HD"/>
</dbReference>
<dbReference type="GO" id="GO:0000976">
    <property type="term" value="F:transcription cis-regulatory region binding"/>
    <property type="evidence" value="ECO:0007669"/>
    <property type="project" value="TreeGrafter"/>
</dbReference>
<evidence type="ECO:0000256" key="3">
    <source>
        <dbReference type="ARBA" id="ARBA00011416"/>
    </source>
</evidence>
<sequence length="263" mass="28116">MEFDEHDEGIEEMALPVGSSDQTVTGNSDLGGGGGGGKSASATAGMAVGGSGHRKTYGGRGGGGKYRECLKNHAVGIGGHAVDGCGEFMAAGEEGTLDALRCAACGCHRNFHRREEEGGATDVIGYHPQFSPYNRPPGGYFHPHHSTAAALASSPLPQHMPALLALPSTRRDEEEETPKAMVGVGGGVGSRGGVVARKRFRTKFTQEQKQKMLAFAEWLGWRIQRHDEAAVHKFCEETCVKRHALKVWMHNNNNKKNTLGKKP</sequence>
<evidence type="ECO:0000256" key="4">
    <source>
        <dbReference type="ARBA" id="ARBA00022723"/>
    </source>
</evidence>
<protein>
    <recommendedName>
        <fullName evidence="13">ZF-HD dimerization-type domain-containing protein</fullName>
    </recommendedName>
</protein>
<dbReference type="SUPFAM" id="SSF46689">
    <property type="entry name" value="Homeodomain-like"/>
    <property type="match status" value="1"/>
</dbReference>
<reference evidence="14 15" key="1">
    <citation type="journal article" date="2014" name="Agronomy (Basel)">
        <title>A Draft Genome Sequence for Ensete ventricosum, the Drought-Tolerant Tree Against Hunger.</title>
        <authorList>
            <person name="Harrison J."/>
            <person name="Moore K.A."/>
            <person name="Paszkiewicz K."/>
            <person name="Jones T."/>
            <person name="Grant M."/>
            <person name="Ambacheew D."/>
            <person name="Muzemil S."/>
            <person name="Studholme D.J."/>
        </authorList>
    </citation>
    <scope>NUCLEOTIDE SEQUENCE [LARGE SCALE GENOMIC DNA]</scope>
</reference>
<comment type="subcellular location">
    <subcellularLocation>
        <location evidence="2">Nucleus</location>
    </subcellularLocation>
</comment>
<comment type="function">
    <text evidence="1">Putative transcription factor.</text>
</comment>
<dbReference type="GO" id="GO:0003700">
    <property type="term" value="F:DNA-binding transcription factor activity"/>
    <property type="evidence" value="ECO:0007669"/>
    <property type="project" value="TreeGrafter"/>
</dbReference>